<comment type="caution">
    <text evidence="1">The sequence shown here is derived from an EMBL/GenBank/DDBJ whole genome shotgun (WGS) entry which is preliminary data.</text>
</comment>
<gene>
    <name evidence="1" type="ORF">ABVT43_10280</name>
</gene>
<organism evidence="1 2">
    <name type="scientific">Aliikangiella maris</name>
    <dbReference type="NCBI Taxonomy" id="3162458"/>
    <lineage>
        <taxon>Bacteria</taxon>
        <taxon>Pseudomonadati</taxon>
        <taxon>Pseudomonadota</taxon>
        <taxon>Gammaproteobacteria</taxon>
        <taxon>Oceanospirillales</taxon>
        <taxon>Pleioneaceae</taxon>
        <taxon>Aliikangiella</taxon>
    </lineage>
</organism>
<evidence type="ECO:0000313" key="1">
    <source>
        <dbReference type="EMBL" id="MET1255514.1"/>
    </source>
</evidence>
<evidence type="ECO:0000313" key="2">
    <source>
        <dbReference type="Proteomes" id="UP001548189"/>
    </source>
</evidence>
<dbReference type="EMBL" id="JBEVCJ010000010">
    <property type="protein sequence ID" value="MET1255514.1"/>
    <property type="molecule type" value="Genomic_DNA"/>
</dbReference>
<protein>
    <submittedName>
        <fullName evidence="1">Uncharacterized protein</fullName>
    </submittedName>
</protein>
<name>A0ABV2BUD7_9GAMM</name>
<proteinExistence type="predicted"/>
<reference evidence="1 2" key="1">
    <citation type="submission" date="2024-06" db="EMBL/GenBank/DDBJ databases">
        <authorList>
            <person name="Li F."/>
        </authorList>
    </citation>
    <scope>NUCLEOTIDE SEQUENCE [LARGE SCALE GENOMIC DNA]</scope>
    <source>
        <strain evidence="1 2">GXAS 311</strain>
    </source>
</reference>
<keyword evidence="2" id="KW-1185">Reference proteome</keyword>
<sequence length="436" mass="50083">MFNPKIFSNKVSFFTLIIFAVASCQAYATAQYQLNTAIGYGELNPQSIYLNDVNTQNNTYDSQRELSTQIVGFELKYRKSRDFTFYTDSYVINEKVFKFNDTQFNSEHESNFKVNELYASYRFNNQTKLTVGRKRFLWGHGFSYIPSDFVNPPLDPTSLDLTNNKGVDSISADYFSGNSAYSFMLNLDDATENGGFGLKYTNSDISDVDWNLIYYYSDETEHALGFSFSSFPLSWMGLENKSLTLMANLAYKGASQYRVLTRETFSQTGDNFAGIYGVKGEGAYQNQLVSLSYDLSDYRMIIRAEYYKIDEAYRENELQYIYSSLESPTSLPYLLSAEWLSHLSYGRNQRYYSALSISQDTLFEASGNRFLDTFSYSFDILRGKDKSTMYNLRLTSLYFNTTNIGVNILVPKGDANTEFGSMPYKWNLDLVVAYNF</sequence>
<dbReference type="PROSITE" id="PS51257">
    <property type="entry name" value="PROKAR_LIPOPROTEIN"/>
    <property type="match status" value="1"/>
</dbReference>
<accession>A0ABV2BUD7</accession>
<dbReference type="Proteomes" id="UP001548189">
    <property type="component" value="Unassembled WGS sequence"/>
</dbReference>